<dbReference type="EMBL" id="LCDF01000001">
    <property type="protein sequence ID" value="KKS48972.1"/>
    <property type="molecule type" value="Genomic_DNA"/>
</dbReference>
<evidence type="ECO:0000313" key="5">
    <source>
        <dbReference type="Proteomes" id="UP000034036"/>
    </source>
</evidence>
<dbReference type="GO" id="GO:0008654">
    <property type="term" value="P:phospholipid biosynthetic process"/>
    <property type="evidence" value="ECO:0007669"/>
    <property type="project" value="InterPro"/>
</dbReference>
<dbReference type="InterPro" id="IPR043130">
    <property type="entry name" value="CDP-OH_PTrfase_TM_dom"/>
</dbReference>
<dbReference type="Proteomes" id="UP000034036">
    <property type="component" value="Unassembled WGS sequence"/>
</dbReference>
<keyword evidence="3" id="KW-1133">Transmembrane helix</keyword>
<protein>
    <submittedName>
        <fullName evidence="4">CDP-diacylglycerol-glycerol-3-phosphate 3-phosphatidyltransferase</fullName>
    </submittedName>
</protein>
<dbReference type="InterPro" id="IPR048254">
    <property type="entry name" value="CDP_ALCOHOL_P_TRANSF_CS"/>
</dbReference>
<dbReference type="STRING" id="1618659.UV11_C0001G0067"/>
<organism evidence="4 5">
    <name type="scientific">Candidatus Giovannonibacteria bacterium GW2011_GWF2_42_19</name>
    <dbReference type="NCBI Taxonomy" id="1618659"/>
    <lineage>
        <taxon>Bacteria</taxon>
        <taxon>Candidatus Giovannoniibacteriota</taxon>
    </lineage>
</organism>
<feature type="transmembrane region" description="Helical" evidence="3">
    <location>
        <begin position="185"/>
        <end position="207"/>
    </location>
</feature>
<name>A0A0G0ZJK3_9BACT</name>
<evidence type="ECO:0000256" key="3">
    <source>
        <dbReference type="SAM" id="Phobius"/>
    </source>
</evidence>
<evidence type="ECO:0000256" key="1">
    <source>
        <dbReference type="ARBA" id="ARBA00022679"/>
    </source>
</evidence>
<comment type="caution">
    <text evidence="4">The sequence shown here is derived from an EMBL/GenBank/DDBJ whole genome shotgun (WGS) entry which is preliminary data.</text>
</comment>
<proteinExistence type="inferred from homology"/>
<accession>A0A0G0ZJK3</accession>
<sequence length="213" mass="24447">MELLLQYGDVSYKFARETWSMGFRYKEEWLQFFCKLTIPRWITPNGVTYFRMALAGVIYHLYSHSAMLPELIAILVASAVVTDVIDGPLARVRQQESIWGANIDPIADKMIILIVVYFELISIMPTLYWIIFWCEVISTFLRPISYWLGFDAKANDCGKTKMVLQTIALIPIYFGNYSLAKDLLILAFVVGSVSLAIQSSGPIKLFADRWRQH</sequence>
<keyword evidence="3" id="KW-0472">Membrane</keyword>
<feature type="transmembrane region" description="Helical" evidence="3">
    <location>
        <begin position="106"/>
        <end position="124"/>
    </location>
</feature>
<dbReference type="GO" id="GO:0016780">
    <property type="term" value="F:phosphotransferase activity, for other substituted phosphate groups"/>
    <property type="evidence" value="ECO:0007669"/>
    <property type="project" value="InterPro"/>
</dbReference>
<comment type="similarity">
    <text evidence="2">Belongs to the CDP-alcohol phosphatidyltransferase class-I family.</text>
</comment>
<dbReference type="Gene3D" id="1.20.120.1760">
    <property type="match status" value="1"/>
</dbReference>
<dbReference type="InterPro" id="IPR000462">
    <property type="entry name" value="CDP-OH_P_trans"/>
</dbReference>
<dbReference type="Pfam" id="PF01066">
    <property type="entry name" value="CDP-OH_P_transf"/>
    <property type="match status" value="1"/>
</dbReference>
<gene>
    <name evidence="4" type="ORF">UV11_C0001G0067</name>
</gene>
<dbReference type="PROSITE" id="PS00379">
    <property type="entry name" value="CDP_ALCOHOL_P_TRANSF"/>
    <property type="match status" value="1"/>
</dbReference>
<evidence type="ECO:0000256" key="2">
    <source>
        <dbReference type="RuleBase" id="RU003750"/>
    </source>
</evidence>
<keyword evidence="1 2" id="KW-0808">Transferase</keyword>
<reference evidence="4 5" key="1">
    <citation type="journal article" date="2015" name="Nature">
        <title>rRNA introns, odd ribosomes, and small enigmatic genomes across a large radiation of phyla.</title>
        <authorList>
            <person name="Brown C.T."/>
            <person name="Hug L.A."/>
            <person name="Thomas B.C."/>
            <person name="Sharon I."/>
            <person name="Castelle C.J."/>
            <person name="Singh A."/>
            <person name="Wilkins M.J."/>
            <person name="Williams K.H."/>
            <person name="Banfield J.F."/>
        </authorList>
    </citation>
    <scope>NUCLEOTIDE SEQUENCE [LARGE SCALE GENOMIC DNA]</scope>
</reference>
<dbReference type="GO" id="GO:0016020">
    <property type="term" value="C:membrane"/>
    <property type="evidence" value="ECO:0007669"/>
    <property type="project" value="InterPro"/>
</dbReference>
<dbReference type="AlphaFoldDB" id="A0A0G0ZJK3"/>
<evidence type="ECO:0000313" key="4">
    <source>
        <dbReference type="EMBL" id="KKS48972.1"/>
    </source>
</evidence>
<keyword evidence="3" id="KW-0812">Transmembrane</keyword>